<evidence type="ECO:0000313" key="2">
    <source>
        <dbReference type="EMBL" id="SDM60031.1"/>
    </source>
</evidence>
<feature type="domain" description="Serine aminopeptidase S33" evidence="1">
    <location>
        <begin position="29"/>
        <end position="147"/>
    </location>
</feature>
<gene>
    <name evidence="2" type="ORF">SAMN04488568_11549</name>
</gene>
<sequence length="308" mass="32756">MTAIIHESEIRFDARDGYELSGLIIAPDAPKAAVLVSSGTGFPKELYRRLARQGAAMGYACLLYDYRGIGASAPRQMKGFQADIVDWGRLDFAAALDRAQALAPEAPLYTLGHSVGGHLPGFADNGLKPAAHALVSCGTGYWGAHEPGYKPTALFFWLLYGPACLALTGHIPSGGGWGGTALPRGVFEQWRRWAFKPGYFGDELGALGPHCFDRITAPICDWTFTDDTLASRRAALDLLAIYTAAETQLLRLEPGEIGAPGVGHFGAFKQAAQGFWPMPFSWFDQVSHGAGSGPGRGSVSDAASTPVP</sequence>
<dbReference type="GO" id="GO:0016787">
    <property type="term" value="F:hydrolase activity"/>
    <property type="evidence" value="ECO:0007669"/>
    <property type="project" value="UniProtKB-KW"/>
</dbReference>
<keyword evidence="2" id="KW-0378">Hydrolase</keyword>
<dbReference type="STRING" id="144026.SAMN04488568_11549"/>
<dbReference type="AlphaFoldDB" id="A0A1G9UJE6"/>
<dbReference type="PIRSF" id="PIRSF037442">
    <property type="entry name" value="UCP037442_abhydr"/>
    <property type="match status" value="1"/>
</dbReference>
<organism evidence="2 3">
    <name type="scientific">Maricaulis salignorans</name>
    <dbReference type="NCBI Taxonomy" id="144026"/>
    <lineage>
        <taxon>Bacteria</taxon>
        <taxon>Pseudomonadati</taxon>
        <taxon>Pseudomonadota</taxon>
        <taxon>Alphaproteobacteria</taxon>
        <taxon>Maricaulales</taxon>
        <taxon>Maricaulaceae</taxon>
        <taxon>Maricaulis</taxon>
    </lineage>
</organism>
<protein>
    <submittedName>
        <fullName evidence="2">Predicted alpha/beta hydrolase</fullName>
    </submittedName>
</protein>
<accession>A0A1G9UJE6</accession>
<dbReference type="Proteomes" id="UP000199759">
    <property type="component" value="Unassembled WGS sequence"/>
</dbReference>
<dbReference type="Gene3D" id="3.40.50.1820">
    <property type="entry name" value="alpha/beta hydrolase"/>
    <property type="match status" value="1"/>
</dbReference>
<proteinExistence type="predicted"/>
<keyword evidence="3" id="KW-1185">Reference proteome</keyword>
<dbReference type="SUPFAM" id="SSF53474">
    <property type="entry name" value="alpha/beta-Hydrolases"/>
    <property type="match status" value="1"/>
</dbReference>
<dbReference type="InterPro" id="IPR029058">
    <property type="entry name" value="AB_hydrolase_fold"/>
</dbReference>
<evidence type="ECO:0000313" key="3">
    <source>
        <dbReference type="Proteomes" id="UP000199759"/>
    </source>
</evidence>
<dbReference type="OrthoDB" id="9785076at2"/>
<reference evidence="2 3" key="1">
    <citation type="submission" date="2016-10" db="EMBL/GenBank/DDBJ databases">
        <authorList>
            <person name="de Groot N.N."/>
        </authorList>
    </citation>
    <scope>NUCLEOTIDE SEQUENCE [LARGE SCALE GENOMIC DNA]</scope>
    <source>
        <strain evidence="2 3">DSM 16077</strain>
    </source>
</reference>
<dbReference type="Pfam" id="PF12146">
    <property type="entry name" value="Hydrolase_4"/>
    <property type="match status" value="1"/>
</dbReference>
<dbReference type="EMBL" id="FNHG01000015">
    <property type="protein sequence ID" value="SDM60031.1"/>
    <property type="molecule type" value="Genomic_DNA"/>
</dbReference>
<evidence type="ECO:0000259" key="1">
    <source>
        <dbReference type="Pfam" id="PF12146"/>
    </source>
</evidence>
<dbReference type="RefSeq" id="WP_091770962.1">
    <property type="nucleotide sequence ID" value="NZ_FNHG01000015.1"/>
</dbReference>
<dbReference type="InterPro" id="IPR017208">
    <property type="entry name" value="UCP037442_abhydr"/>
</dbReference>
<dbReference type="InterPro" id="IPR022742">
    <property type="entry name" value="Hydrolase_4"/>
</dbReference>
<name>A0A1G9UJE6_9PROT</name>